<dbReference type="OrthoDB" id="3288457at2"/>
<dbReference type="CDD" id="cd16917">
    <property type="entry name" value="HATPase_UhpB-NarQ-NarX-like"/>
    <property type="match status" value="1"/>
</dbReference>
<sequence>MGPSRRWRRTTLTRWPESGGGPPGGRLRAWLGVLRRDLAPGGGTPLFSPPFPRFPSLAWYVQLVVGLFAISLSAFAWHTLIDDYGVRNEVAGLLGVGQGAAVMLALYWPMAAWWVSLGMAVSASFAAAVSAALSASASGDPVPESSVWPAPSLVLHVGVLALVAWGTRPRVPVEMWLITLGVGVVLAIVLPGNEDPLSLIDMTVLSGTVLIAAGALRSRSEALRRVARAEQATGEEQARRALLEERTRIARELHDVVAHHMTVIAIQAEAAPYRVAETPAELARSFAVIRAGALEALTELQRVLGLLRSDAVDKEPESPQPTLERIHDLIEGVREAGLNVVLCTEGTPSPIPQGVGLSAYRIVQEALSNVLRHAFGADVVVQVVHRPGHLELHVVNGPGRTSPQPTTGMGHGLLGLRERTAMLGGELTAGPRGGGYVVHACLPLHGGDDA</sequence>
<evidence type="ECO:0000256" key="2">
    <source>
        <dbReference type="ARBA" id="ARBA00012438"/>
    </source>
</evidence>
<dbReference type="Proteomes" id="UP000198923">
    <property type="component" value="Unassembled WGS sequence"/>
</dbReference>
<keyword evidence="10" id="KW-0812">Transmembrane</keyword>
<dbReference type="InterPro" id="IPR003594">
    <property type="entry name" value="HATPase_dom"/>
</dbReference>
<dbReference type="Pfam" id="PF02518">
    <property type="entry name" value="HATPase_c"/>
    <property type="match status" value="1"/>
</dbReference>
<evidence type="ECO:0000256" key="3">
    <source>
        <dbReference type="ARBA" id="ARBA00022553"/>
    </source>
</evidence>
<dbReference type="InterPro" id="IPR050482">
    <property type="entry name" value="Sensor_HK_TwoCompSys"/>
</dbReference>
<dbReference type="GO" id="GO:0046983">
    <property type="term" value="F:protein dimerization activity"/>
    <property type="evidence" value="ECO:0007669"/>
    <property type="project" value="InterPro"/>
</dbReference>
<evidence type="ECO:0000256" key="9">
    <source>
        <dbReference type="SAM" id="MobiDB-lite"/>
    </source>
</evidence>
<keyword evidence="5" id="KW-0547">Nucleotide-binding</keyword>
<feature type="transmembrane region" description="Helical" evidence="10">
    <location>
        <begin position="90"/>
        <end position="108"/>
    </location>
</feature>
<feature type="transmembrane region" description="Helical" evidence="10">
    <location>
        <begin position="197"/>
        <end position="216"/>
    </location>
</feature>
<feature type="transmembrane region" description="Helical" evidence="10">
    <location>
        <begin position="147"/>
        <end position="166"/>
    </location>
</feature>
<evidence type="ECO:0000256" key="7">
    <source>
        <dbReference type="ARBA" id="ARBA00022840"/>
    </source>
</evidence>
<evidence type="ECO:0000256" key="1">
    <source>
        <dbReference type="ARBA" id="ARBA00000085"/>
    </source>
</evidence>
<dbReference type="GO" id="GO:0016020">
    <property type="term" value="C:membrane"/>
    <property type="evidence" value="ECO:0007669"/>
    <property type="project" value="InterPro"/>
</dbReference>
<keyword evidence="14" id="KW-1185">Reference proteome</keyword>
<accession>A0A1G8B5M3</accession>
<dbReference type="InterPro" id="IPR011712">
    <property type="entry name" value="Sig_transdc_His_kin_sub3_dim/P"/>
</dbReference>
<keyword evidence="8" id="KW-0902">Two-component regulatory system</keyword>
<dbReference type="InterPro" id="IPR036890">
    <property type="entry name" value="HATPase_C_sf"/>
</dbReference>
<feature type="transmembrane region" description="Helical" evidence="10">
    <location>
        <begin position="115"/>
        <end position="135"/>
    </location>
</feature>
<evidence type="ECO:0000256" key="4">
    <source>
        <dbReference type="ARBA" id="ARBA00022679"/>
    </source>
</evidence>
<evidence type="ECO:0000256" key="10">
    <source>
        <dbReference type="SAM" id="Phobius"/>
    </source>
</evidence>
<evidence type="ECO:0000256" key="6">
    <source>
        <dbReference type="ARBA" id="ARBA00022777"/>
    </source>
</evidence>
<evidence type="ECO:0000259" key="11">
    <source>
        <dbReference type="Pfam" id="PF02518"/>
    </source>
</evidence>
<keyword evidence="10" id="KW-1133">Transmembrane helix</keyword>
<feature type="domain" description="Signal transduction histidine kinase subgroup 3 dimerisation and phosphoacceptor" evidence="12">
    <location>
        <begin position="245"/>
        <end position="310"/>
    </location>
</feature>
<dbReference type="EC" id="2.7.13.3" evidence="2"/>
<dbReference type="AlphaFoldDB" id="A0A1G8B5M3"/>
<evidence type="ECO:0000313" key="14">
    <source>
        <dbReference type="Proteomes" id="UP000198923"/>
    </source>
</evidence>
<keyword evidence="6 13" id="KW-0418">Kinase</keyword>
<comment type="catalytic activity">
    <reaction evidence="1">
        <text>ATP + protein L-histidine = ADP + protein N-phospho-L-histidine.</text>
        <dbReference type="EC" id="2.7.13.3"/>
    </reaction>
</comment>
<organism evidence="13 14">
    <name type="scientific">Sinosporangium album</name>
    <dbReference type="NCBI Taxonomy" id="504805"/>
    <lineage>
        <taxon>Bacteria</taxon>
        <taxon>Bacillati</taxon>
        <taxon>Actinomycetota</taxon>
        <taxon>Actinomycetes</taxon>
        <taxon>Streptosporangiales</taxon>
        <taxon>Streptosporangiaceae</taxon>
        <taxon>Sinosporangium</taxon>
    </lineage>
</organism>
<reference evidence="13 14" key="1">
    <citation type="submission" date="2016-10" db="EMBL/GenBank/DDBJ databases">
        <authorList>
            <person name="de Groot N.N."/>
        </authorList>
    </citation>
    <scope>NUCLEOTIDE SEQUENCE [LARGE SCALE GENOMIC DNA]</scope>
    <source>
        <strain evidence="13 14">CPCC 201354</strain>
    </source>
</reference>
<proteinExistence type="predicted"/>
<evidence type="ECO:0000256" key="8">
    <source>
        <dbReference type="ARBA" id="ARBA00023012"/>
    </source>
</evidence>
<keyword evidence="4" id="KW-0808">Transferase</keyword>
<evidence type="ECO:0000313" key="13">
    <source>
        <dbReference type="EMBL" id="SDH28444.1"/>
    </source>
</evidence>
<dbReference type="EMBL" id="FNCN01000013">
    <property type="protein sequence ID" value="SDH28444.1"/>
    <property type="molecule type" value="Genomic_DNA"/>
</dbReference>
<feature type="domain" description="Histidine kinase/HSP90-like ATPase" evidence="11">
    <location>
        <begin position="358"/>
        <end position="444"/>
    </location>
</feature>
<keyword evidence="7" id="KW-0067">ATP-binding</keyword>
<keyword evidence="3" id="KW-0597">Phosphoprotein</keyword>
<evidence type="ECO:0000256" key="5">
    <source>
        <dbReference type="ARBA" id="ARBA00022741"/>
    </source>
</evidence>
<dbReference type="PANTHER" id="PTHR24421:SF10">
    <property type="entry name" value="NITRATE_NITRITE SENSOR PROTEIN NARQ"/>
    <property type="match status" value="1"/>
</dbReference>
<feature type="compositionally biased region" description="Basic residues" evidence="9">
    <location>
        <begin position="1"/>
        <end position="11"/>
    </location>
</feature>
<protein>
    <recommendedName>
        <fullName evidence="2">histidine kinase</fullName>
        <ecNumber evidence="2">2.7.13.3</ecNumber>
    </recommendedName>
</protein>
<feature type="transmembrane region" description="Helical" evidence="10">
    <location>
        <begin position="173"/>
        <end position="191"/>
    </location>
</feature>
<dbReference type="Gene3D" id="3.30.565.10">
    <property type="entry name" value="Histidine kinase-like ATPase, C-terminal domain"/>
    <property type="match status" value="1"/>
</dbReference>
<dbReference type="SUPFAM" id="SSF55874">
    <property type="entry name" value="ATPase domain of HSP90 chaperone/DNA topoisomerase II/histidine kinase"/>
    <property type="match status" value="1"/>
</dbReference>
<gene>
    <name evidence="13" type="ORF">SAMN05421505_113147</name>
</gene>
<evidence type="ECO:0000259" key="12">
    <source>
        <dbReference type="Pfam" id="PF07730"/>
    </source>
</evidence>
<dbReference type="GO" id="GO:0000155">
    <property type="term" value="F:phosphorelay sensor kinase activity"/>
    <property type="evidence" value="ECO:0007669"/>
    <property type="project" value="InterPro"/>
</dbReference>
<dbReference type="PANTHER" id="PTHR24421">
    <property type="entry name" value="NITRATE/NITRITE SENSOR PROTEIN NARX-RELATED"/>
    <property type="match status" value="1"/>
</dbReference>
<name>A0A1G8B5M3_9ACTN</name>
<keyword evidence="10" id="KW-0472">Membrane</keyword>
<feature type="transmembrane region" description="Helical" evidence="10">
    <location>
        <begin position="57"/>
        <end position="78"/>
    </location>
</feature>
<dbReference type="STRING" id="504805.SAMN05421505_113147"/>
<feature type="region of interest" description="Disordered" evidence="9">
    <location>
        <begin position="1"/>
        <end position="23"/>
    </location>
</feature>
<dbReference type="GO" id="GO:0005524">
    <property type="term" value="F:ATP binding"/>
    <property type="evidence" value="ECO:0007669"/>
    <property type="project" value="UniProtKB-KW"/>
</dbReference>
<dbReference type="Pfam" id="PF07730">
    <property type="entry name" value="HisKA_3"/>
    <property type="match status" value="1"/>
</dbReference>
<dbReference type="Gene3D" id="1.20.5.1930">
    <property type="match status" value="1"/>
</dbReference>